<feature type="domain" description="Agenet" evidence="2">
    <location>
        <begin position="211"/>
        <end position="279"/>
    </location>
</feature>
<dbReference type="Pfam" id="PF05641">
    <property type="entry name" value="Agenet"/>
    <property type="match status" value="4"/>
</dbReference>
<dbReference type="Proteomes" id="UP001054252">
    <property type="component" value="Unassembled WGS sequence"/>
</dbReference>
<dbReference type="EMBL" id="BPVZ01000017">
    <property type="protein sequence ID" value="GKV01424.1"/>
    <property type="molecule type" value="Genomic_DNA"/>
</dbReference>
<proteinExistence type="predicted"/>
<dbReference type="PANTHER" id="PTHR31917">
    <property type="entry name" value="AGENET DOMAIN-CONTAINING PROTEIN-RELATED"/>
    <property type="match status" value="1"/>
</dbReference>
<comment type="caution">
    <text evidence="3">The sequence shown here is derived from an EMBL/GenBank/DDBJ whole genome shotgun (WGS) entry which is preliminary data.</text>
</comment>
<evidence type="ECO:0000313" key="3">
    <source>
        <dbReference type="EMBL" id="GKV01424.1"/>
    </source>
</evidence>
<keyword evidence="4" id="KW-1185">Reference proteome</keyword>
<dbReference type="AlphaFoldDB" id="A0AAV5INJ1"/>
<feature type="domain" description="Agenet" evidence="2">
    <location>
        <begin position="281"/>
        <end position="337"/>
    </location>
</feature>
<dbReference type="InterPro" id="IPR014002">
    <property type="entry name" value="Agenet_dom_plant"/>
</dbReference>
<reference evidence="3 4" key="1">
    <citation type="journal article" date="2021" name="Commun. Biol.">
        <title>The genome of Shorea leprosula (Dipterocarpaceae) highlights the ecological relevance of drought in aseasonal tropical rainforests.</title>
        <authorList>
            <person name="Ng K.K.S."/>
            <person name="Kobayashi M.J."/>
            <person name="Fawcett J.A."/>
            <person name="Hatakeyama M."/>
            <person name="Paape T."/>
            <person name="Ng C.H."/>
            <person name="Ang C.C."/>
            <person name="Tnah L.H."/>
            <person name="Lee C.T."/>
            <person name="Nishiyama T."/>
            <person name="Sese J."/>
            <person name="O'Brien M.J."/>
            <person name="Copetti D."/>
            <person name="Mohd Noor M.I."/>
            <person name="Ong R.C."/>
            <person name="Putra M."/>
            <person name="Sireger I.Z."/>
            <person name="Indrioko S."/>
            <person name="Kosugi Y."/>
            <person name="Izuno A."/>
            <person name="Isagi Y."/>
            <person name="Lee S.L."/>
            <person name="Shimizu K.K."/>
        </authorList>
    </citation>
    <scope>NUCLEOTIDE SEQUENCE [LARGE SCALE GENOMIC DNA]</scope>
    <source>
        <strain evidence="3">214</strain>
    </source>
</reference>
<feature type="domain" description="Agenet" evidence="2">
    <location>
        <begin position="94"/>
        <end position="150"/>
    </location>
</feature>
<protein>
    <recommendedName>
        <fullName evidence="2">Agenet domain-containing protein</fullName>
    </recommendedName>
</protein>
<evidence type="ECO:0000313" key="4">
    <source>
        <dbReference type="Proteomes" id="UP001054252"/>
    </source>
</evidence>
<feature type="region of interest" description="Disordered" evidence="1">
    <location>
        <begin position="177"/>
        <end position="210"/>
    </location>
</feature>
<dbReference type="CDD" id="cd20405">
    <property type="entry name" value="Tudor_Agenet_AtDUF_rpt1_3"/>
    <property type="match status" value="2"/>
</dbReference>
<dbReference type="CDD" id="cd20406">
    <property type="entry name" value="Tudor_Agenet_AtDUF_rpt2_4"/>
    <property type="match status" value="2"/>
</dbReference>
<feature type="compositionally biased region" description="Basic residues" evidence="1">
    <location>
        <begin position="1"/>
        <end position="11"/>
    </location>
</feature>
<dbReference type="PANTHER" id="PTHR31917:SF147">
    <property type="entry name" value="AGENET DOMAIN-CONTAINING PROTEIN"/>
    <property type="match status" value="1"/>
</dbReference>
<evidence type="ECO:0000256" key="1">
    <source>
        <dbReference type="SAM" id="MobiDB-lite"/>
    </source>
</evidence>
<feature type="domain" description="Agenet" evidence="2">
    <location>
        <begin position="20"/>
        <end position="92"/>
    </location>
</feature>
<feature type="region of interest" description="Disordered" evidence="1">
    <location>
        <begin position="1"/>
        <end position="37"/>
    </location>
</feature>
<gene>
    <name evidence="3" type="ORF">SLEP1_g13978</name>
</gene>
<name>A0AAV5INJ1_9ROSI</name>
<dbReference type="SMART" id="SM00743">
    <property type="entry name" value="Agenet"/>
    <property type="match status" value="4"/>
</dbReference>
<accession>A0AAV5INJ1</accession>
<organism evidence="3 4">
    <name type="scientific">Rubroshorea leprosula</name>
    <dbReference type="NCBI Taxonomy" id="152421"/>
    <lineage>
        <taxon>Eukaryota</taxon>
        <taxon>Viridiplantae</taxon>
        <taxon>Streptophyta</taxon>
        <taxon>Embryophyta</taxon>
        <taxon>Tracheophyta</taxon>
        <taxon>Spermatophyta</taxon>
        <taxon>Magnoliopsida</taxon>
        <taxon>eudicotyledons</taxon>
        <taxon>Gunneridae</taxon>
        <taxon>Pentapetalae</taxon>
        <taxon>rosids</taxon>
        <taxon>malvids</taxon>
        <taxon>Malvales</taxon>
        <taxon>Dipterocarpaceae</taxon>
        <taxon>Rubroshorea</taxon>
    </lineage>
</organism>
<sequence length="349" mass="40347">MPRKPKPKPKSKPTIPPIPPHLKAGKQVEISSDDPGYRGSWYAGTVIRRVSSKDPNKFVVQYTSLFKDEEGKKPLREVLDAVNLRPPAPKEKARKFRFSEKVDAFYNDGWWEGVITEDLGKGRFLVYFRPTKEQIEFGEKELRLHREWVDGVWKPPLEEEDDNTSKGMTSDKGLAEEIKLDSNQSMSEKKLESNNLLTEEKLKSNNSRTGEKFSEGMRVEVRSDEDGFKGAWFAATIVEALGRDKYIIQYESLRTEDDKDFLKEEADAVQIRPYPPETVVDHYKLLEEVDALYNDGWWVGVISKVLPNSRYKVYFQTTSEELVFDHSQLRLHQDWIDGKWVVASQALKL</sequence>
<dbReference type="InterPro" id="IPR008395">
    <property type="entry name" value="Agenet-like_dom"/>
</dbReference>
<feature type="compositionally biased region" description="Basic and acidic residues" evidence="1">
    <location>
        <begin position="187"/>
        <end position="210"/>
    </location>
</feature>
<dbReference type="Gene3D" id="2.30.30.140">
    <property type="match status" value="1"/>
</dbReference>
<evidence type="ECO:0000259" key="2">
    <source>
        <dbReference type="SMART" id="SM00743"/>
    </source>
</evidence>